<evidence type="ECO:0000256" key="6">
    <source>
        <dbReference type="ARBA" id="ARBA00023160"/>
    </source>
</evidence>
<keyword evidence="6" id="KW-0275">Fatty acid biosynthesis</keyword>
<dbReference type="InterPro" id="IPR020841">
    <property type="entry name" value="PKS_Beta-ketoAc_synthase_dom"/>
</dbReference>
<dbReference type="GO" id="GO:0006633">
    <property type="term" value="P:fatty acid biosynthetic process"/>
    <property type="evidence" value="ECO:0007669"/>
    <property type="project" value="UniProtKB-KW"/>
</dbReference>
<dbReference type="FunFam" id="3.40.47.10:FF:000009">
    <property type="entry name" value="3-oxoacyl-[acyl-carrier-protein] synthase 2"/>
    <property type="match status" value="1"/>
</dbReference>
<organism evidence="9">
    <name type="scientific">hydrothermal vent metagenome</name>
    <dbReference type="NCBI Taxonomy" id="652676"/>
    <lineage>
        <taxon>unclassified sequences</taxon>
        <taxon>metagenomes</taxon>
        <taxon>ecological metagenomes</taxon>
    </lineage>
</organism>
<dbReference type="InterPro" id="IPR000794">
    <property type="entry name" value="Beta-ketoacyl_synthase"/>
</dbReference>
<dbReference type="EC" id="2.3.1.179" evidence="9"/>
<evidence type="ECO:0000313" key="9">
    <source>
        <dbReference type="EMBL" id="VAW09361.1"/>
    </source>
</evidence>
<dbReference type="GO" id="GO:0005829">
    <property type="term" value="C:cytosol"/>
    <property type="evidence" value="ECO:0007669"/>
    <property type="project" value="TreeGrafter"/>
</dbReference>
<keyword evidence="5" id="KW-0443">Lipid metabolism</keyword>
<dbReference type="InterPro" id="IPR014030">
    <property type="entry name" value="Ketoacyl_synth_N"/>
</dbReference>
<dbReference type="Gene3D" id="3.40.47.10">
    <property type="match status" value="1"/>
</dbReference>
<proteinExistence type="inferred from homology"/>
<dbReference type="PIRSF" id="PIRSF000447">
    <property type="entry name" value="KAS_II"/>
    <property type="match status" value="1"/>
</dbReference>
<keyword evidence="4" id="KW-0276">Fatty acid metabolism</keyword>
<dbReference type="InterPro" id="IPR016039">
    <property type="entry name" value="Thiolase-like"/>
</dbReference>
<name>A0A3B0SSL8_9ZZZZ</name>
<evidence type="ECO:0000256" key="4">
    <source>
        <dbReference type="ARBA" id="ARBA00022832"/>
    </source>
</evidence>
<evidence type="ECO:0000256" key="2">
    <source>
        <dbReference type="ARBA" id="ARBA00022516"/>
    </source>
</evidence>
<dbReference type="GO" id="GO:0004315">
    <property type="term" value="F:3-oxoacyl-[acyl-carrier-protein] synthase activity"/>
    <property type="evidence" value="ECO:0007669"/>
    <property type="project" value="UniProtKB-EC"/>
</dbReference>
<dbReference type="Pfam" id="PF00109">
    <property type="entry name" value="ketoacyl-synt"/>
    <property type="match status" value="1"/>
</dbReference>
<accession>A0A3B0SSL8</accession>
<evidence type="ECO:0000256" key="1">
    <source>
        <dbReference type="ARBA" id="ARBA00008467"/>
    </source>
</evidence>
<dbReference type="InterPro" id="IPR014031">
    <property type="entry name" value="Ketoacyl_synth_C"/>
</dbReference>
<dbReference type="InterPro" id="IPR018201">
    <property type="entry name" value="Ketoacyl_synth_AS"/>
</dbReference>
<dbReference type="PROSITE" id="PS00606">
    <property type="entry name" value="KS3_1"/>
    <property type="match status" value="1"/>
</dbReference>
<evidence type="ECO:0000259" key="8">
    <source>
        <dbReference type="PROSITE" id="PS52004"/>
    </source>
</evidence>
<reference evidence="9" key="1">
    <citation type="submission" date="2018-06" db="EMBL/GenBank/DDBJ databases">
        <authorList>
            <person name="Zhirakovskaya E."/>
        </authorList>
    </citation>
    <scope>NUCLEOTIDE SEQUENCE</scope>
</reference>
<dbReference type="SUPFAM" id="SSF53901">
    <property type="entry name" value="Thiolase-like"/>
    <property type="match status" value="2"/>
</dbReference>
<keyword evidence="2" id="KW-0444">Lipid biosynthesis</keyword>
<protein>
    <submittedName>
        <fullName evidence="9">3-oxoacyl-[acyl-carrier-protein] synthase, KASII</fullName>
        <ecNumber evidence="9">2.3.1.179</ecNumber>
    </submittedName>
</protein>
<dbReference type="PROSITE" id="PS52004">
    <property type="entry name" value="KS3_2"/>
    <property type="match status" value="1"/>
</dbReference>
<dbReference type="EMBL" id="UOEK01000562">
    <property type="protein sequence ID" value="VAW09361.1"/>
    <property type="molecule type" value="Genomic_DNA"/>
</dbReference>
<dbReference type="AlphaFoldDB" id="A0A3B0SSL8"/>
<dbReference type="PANTHER" id="PTHR11712">
    <property type="entry name" value="POLYKETIDE SYNTHASE-RELATED"/>
    <property type="match status" value="1"/>
</dbReference>
<dbReference type="CDD" id="cd00834">
    <property type="entry name" value="KAS_I_II"/>
    <property type="match status" value="1"/>
</dbReference>
<dbReference type="SMART" id="SM00825">
    <property type="entry name" value="PKS_KS"/>
    <property type="match status" value="1"/>
</dbReference>
<keyword evidence="7 9" id="KW-0012">Acyltransferase</keyword>
<dbReference type="NCBIfam" id="NF005589">
    <property type="entry name" value="PRK07314.1"/>
    <property type="match status" value="1"/>
</dbReference>
<feature type="domain" description="Ketosynthase family 3 (KS3)" evidence="8">
    <location>
        <begin position="4"/>
        <end position="414"/>
    </location>
</feature>
<evidence type="ECO:0000256" key="5">
    <source>
        <dbReference type="ARBA" id="ARBA00023098"/>
    </source>
</evidence>
<dbReference type="InterPro" id="IPR017568">
    <property type="entry name" value="3-oxoacyl-ACP_synth-2"/>
</dbReference>
<sequence>MSERRRVVVTGLGTINPIGATVDEFWSNALAGVSGIGPITLFDASDVTTRIAGEVSGFDPDEYMPRRESRRLDRSTQFFQIAAGEALEDAGIAYEEDEPAALRAGVLVGSGIGGISTTQAEIDIMRERGAGRVSPLAITKVISNMPGGVVSIAFHLYGPNSTTVTACAASANAIGDAAEIIRRGAADVMVAGGTEAAICEFAVAGFCASRAMSTRNDDPTSASRPFDADRDGFVMGEGSAALVLESLENAQQRGAHIYGEILGYGMSADAYHITLPRPGGDGARRAMVASLEDAGLVPEDIDYINAHGTSTAANDATETIAIKNAFGDAANTVAISSTKSMTGHLLGGAGAVEALVCLLAMRDATVPPTINYETPDPDCDLDYVPNVAREMPVRYAMSNSFGFGGHNVALTIGAFTD</sequence>
<gene>
    <name evidence="9" type="ORF">MNBD_ACTINO02-577</name>
</gene>
<dbReference type="PANTHER" id="PTHR11712:SF336">
    <property type="entry name" value="3-OXOACYL-[ACYL-CARRIER-PROTEIN] SYNTHASE, MITOCHONDRIAL"/>
    <property type="match status" value="1"/>
</dbReference>
<comment type="similarity">
    <text evidence="1">Belongs to the thiolase-like superfamily. Beta-ketoacyl-ACP synthases family.</text>
</comment>
<evidence type="ECO:0000256" key="3">
    <source>
        <dbReference type="ARBA" id="ARBA00022679"/>
    </source>
</evidence>
<evidence type="ECO:0000256" key="7">
    <source>
        <dbReference type="ARBA" id="ARBA00023315"/>
    </source>
</evidence>
<keyword evidence="3 9" id="KW-0808">Transferase</keyword>
<dbReference type="Pfam" id="PF02801">
    <property type="entry name" value="Ketoacyl-synt_C"/>
    <property type="match status" value="1"/>
</dbReference>
<dbReference type="NCBIfam" id="TIGR03150">
    <property type="entry name" value="fabF"/>
    <property type="match status" value="1"/>
</dbReference>